<proteinExistence type="predicted"/>
<dbReference type="EMBL" id="AP025739">
    <property type="protein sequence ID" value="BDI33869.1"/>
    <property type="molecule type" value="Genomic_DNA"/>
</dbReference>
<keyword evidence="2" id="KW-1185">Reference proteome</keyword>
<gene>
    <name evidence="1" type="ORF">CCAX7_59200</name>
</gene>
<protein>
    <submittedName>
        <fullName evidence="1">Uncharacterized protein</fullName>
    </submittedName>
</protein>
<evidence type="ECO:0000313" key="2">
    <source>
        <dbReference type="Proteomes" id="UP000287394"/>
    </source>
</evidence>
<dbReference type="AlphaFoldDB" id="A0A402CZR2"/>
<name>A0A402CZR2_9BACT</name>
<sequence length="197" mass="22680">MLLQEIPGAIERPAGCNIQVTQERDAAEITIPPRRATWIDKIPTTLYVFSLFTFFYVGLVFFISKRLIIGPELNMDHGHISRYLNHYIYWLLPVWLAFEAIGWGTVYLVMRPFFTTETLRISREGVAITRAVPFSRKRSLLLRENLRGFLLRRDPQGMWGSTLALRSVGEEIEIGEFTGEAEREWLASVGNALLGRY</sequence>
<reference evidence="1 2" key="1">
    <citation type="journal article" date="2019" name="Int. J. Syst. Evol. Microbiol.">
        <title>Capsulimonas corticalis gen. nov., sp. nov., an aerobic capsulated bacterium, of a novel bacterial order, Capsulimonadales ord. nov., of the class Armatimonadia of the phylum Armatimonadetes.</title>
        <authorList>
            <person name="Li J."/>
            <person name="Kudo C."/>
            <person name="Tonouchi A."/>
        </authorList>
    </citation>
    <scope>NUCLEOTIDE SEQUENCE [LARGE SCALE GENOMIC DNA]</scope>
    <source>
        <strain evidence="1 2">AX-7</strain>
    </source>
</reference>
<evidence type="ECO:0000313" key="1">
    <source>
        <dbReference type="EMBL" id="BDI33869.1"/>
    </source>
</evidence>
<organism evidence="1 2">
    <name type="scientific">Capsulimonas corticalis</name>
    <dbReference type="NCBI Taxonomy" id="2219043"/>
    <lineage>
        <taxon>Bacteria</taxon>
        <taxon>Bacillati</taxon>
        <taxon>Armatimonadota</taxon>
        <taxon>Armatimonadia</taxon>
        <taxon>Capsulimonadales</taxon>
        <taxon>Capsulimonadaceae</taxon>
        <taxon>Capsulimonas</taxon>
    </lineage>
</organism>
<accession>A0A402CZR2</accession>
<dbReference type="Proteomes" id="UP000287394">
    <property type="component" value="Chromosome"/>
</dbReference>
<dbReference type="KEGG" id="ccot:CCAX7_59200"/>
<dbReference type="RefSeq" id="WP_119322802.1">
    <property type="nucleotide sequence ID" value="NZ_AP025739.1"/>
</dbReference>